<dbReference type="AlphaFoldDB" id="A0A109RDF9"/>
<dbReference type="Pfam" id="PF00702">
    <property type="entry name" value="Hydrolase"/>
    <property type="match status" value="1"/>
</dbReference>
<sequence>MTKTKLLICDWAGTTVDYGCFAPIQALKLAFEKADISVSDEELRQPMGMGKKDHIRTMLQMPRIEAAWTDTYSKAPNEEDVESLYSNFNEAILDTLKAPEYAQPKPGVVEGIDRLRQAGISIGASTGYTAEMMELVEPAAADQGYAPDYSVTSEQVGHLGRPYPYMIFANMAHFEIESVDEVVKIGDTLTDIKEGRHAGVLSCAVIEGSSEMALSQEEFEALSATDQDQLKEKIRQKMLDAGADQVFDRFEDLVAYLID</sequence>
<dbReference type="GeneID" id="92904279"/>
<dbReference type="InterPro" id="IPR036412">
    <property type="entry name" value="HAD-like_sf"/>
</dbReference>
<dbReference type="GO" id="GO:0005829">
    <property type="term" value="C:cytosol"/>
    <property type="evidence" value="ECO:0007669"/>
    <property type="project" value="TreeGrafter"/>
</dbReference>
<keyword evidence="2" id="KW-0479">Metal-binding</keyword>
<dbReference type="KEGG" id="asan:AWM72_04160"/>
<comment type="subunit">
    <text evidence="2">Homodimer.</text>
</comment>
<dbReference type="InterPro" id="IPR006323">
    <property type="entry name" value="Phosphonoacetald_hydro"/>
</dbReference>
<dbReference type="SFLD" id="SFLDG01129">
    <property type="entry name" value="C1.5:_HAD__Beta-PGM__Phosphata"/>
    <property type="match status" value="1"/>
</dbReference>
<feature type="binding site" evidence="2">
    <location>
        <position position="12"/>
    </location>
    <ligand>
        <name>Mg(2+)</name>
        <dbReference type="ChEBI" id="CHEBI:18420"/>
    </ligand>
</feature>
<dbReference type="HAMAP" id="MF_01375">
    <property type="entry name" value="PhnX"/>
    <property type="match status" value="1"/>
</dbReference>
<keyword evidence="4" id="KW-1185">Reference proteome</keyword>
<feature type="active site" description="Nucleophile" evidence="2">
    <location>
        <position position="10"/>
    </location>
</feature>
<dbReference type="GO" id="GO:0019700">
    <property type="term" value="P:organic phosphonate catabolic process"/>
    <property type="evidence" value="ECO:0007669"/>
    <property type="project" value="InterPro"/>
</dbReference>
<gene>
    <name evidence="2" type="primary">phnX</name>
    <name evidence="3" type="ORF">AWM72_04160</name>
</gene>
<comment type="similarity">
    <text evidence="2">Belongs to the HAD-like hydrolase superfamily. PhnX family.</text>
</comment>
<dbReference type="GO" id="GO:0008967">
    <property type="term" value="F:phosphoglycolate phosphatase activity"/>
    <property type="evidence" value="ECO:0007669"/>
    <property type="project" value="TreeGrafter"/>
</dbReference>
<keyword evidence="2 3" id="KW-0378">Hydrolase</keyword>
<dbReference type="Gene3D" id="1.10.150.240">
    <property type="entry name" value="Putative phosphatase, domain 2"/>
    <property type="match status" value="1"/>
</dbReference>
<dbReference type="EMBL" id="CP014160">
    <property type="protein sequence ID" value="AMB94011.1"/>
    <property type="molecule type" value="Genomic_DNA"/>
</dbReference>
<feature type="active site" description="Schiff-base intermediate with substrate" evidence="2">
    <location>
        <position position="51"/>
    </location>
</feature>
<reference evidence="3 4" key="1">
    <citation type="journal article" date="2016" name="Genome Announc.">
        <title>Complete Genome Sequences of Aerococcus christensenii CCUG 28831T, Aerococcus sanguinicola CCUG 43001T, Aerococcus urinae CCUG 36881T, Aerococcus urinaeequi CCUG 28094T, Aerococcus urinaehominis CCUG 42038 BT, and Aerococcus viridans CCUG 4311T.</title>
        <authorList>
            <person name="Carkaci D."/>
            <person name="Dargis R."/>
            <person name="Nielsen X.C."/>
            <person name="Skovgaard O."/>
            <person name="Fuursted K."/>
            <person name="Christensen J.J."/>
        </authorList>
    </citation>
    <scope>NUCLEOTIDE SEQUENCE [LARGE SCALE GENOMIC DNA]</scope>
    <source>
        <strain evidence="3 4">CCUG43001</strain>
    </source>
</reference>
<dbReference type="SUPFAM" id="SSF56784">
    <property type="entry name" value="HAD-like"/>
    <property type="match status" value="1"/>
</dbReference>
<feature type="binding site" evidence="2">
    <location>
        <position position="10"/>
    </location>
    <ligand>
        <name>Mg(2+)</name>
        <dbReference type="ChEBI" id="CHEBI:18420"/>
    </ligand>
</feature>
<dbReference type="InterPro" id="IPR023214">
    <property type="entry name" value="HAD_sf"/>
</dbReference>
<keyword evidence="2" id="KW-0460">Magnesium</keyword>
<name>A0A109RDF9_9LACT</name>
<dbReference type="Gene3D" id="3.40.50.1000">
    <property type="entry name" value="HAD superfamily/HAD-like"/>
    <property type="match status" value="1"/>
</dbReference>
<accession>A0A109RDF9</accession>
<reference evidence="4" key="2">
    <citation type="submission" date="2016-01" db="EMBL/GenBank/DDBJ databases">
        <title>Six Aerococcus type strain genome sequencing and assembly using PacBio and Illumina Hiseq.</title>
        <authorList>
            <person name="Carkaci D."/>
            <person name="Dargis R."/>
            <person name="Nielsen X.C."/>
            <person name="Skovgaard O."/>
            <person name="Fuursted K."/>
            <person name="Christensen J.J."/>
        </authorList>
    </citation>
    <scope>NUCLEOTIDE SEQUENCE [LARGE SCALE GENOMIC DNA]</scope>
    <source>
        <strain evidence="4">CCUG43001</strain>
    </source>
</reference>
<comment type="cofactor">
    <cofactor evidence="2">
        <name>Mg(2+)</name>
        <dbReference type="ChEBI" id="CHEBI:18420"/>
    </cofactor>
    <text evidence="2">Binds 1 Mg(2+) ion per subunit.</text>
</comment>
<dbReference type="PANTHER" id="PTHR43434">
    <property type="entry name" value="PHOSPHOGLYCOLATE PHOSPHATASE"/>
    <property type="match status" value="1"/>
</dbReference>
<dbReference type="SFLD" id="SFLDS00003">
    <property type="entry name" value="Haloacid_Dehalogenase"/>
    <property type="match status" value="1"/>
</dbReference>
<dbReference type="NCBIfam" id="TIGR01422">
    <property type="entry name" value="phosphonatase"/>
    <property type="match status" value="1"/>
</dbReference>
<dbReference type="GO" id="GO:0000287">
    <property type="term" value="F:magnesium ion binding"/>
    <property type="evidence" value="ECO:0007669"/>
    <property type="project" value="UniProtKB-UniRule"/>
</dbReference>
<dbReference type="InterPro" id="IPR023198">
    <property type="entry name" value="PGP-like_dom2"/>
</dbReference>
<dbReference type="RefSeq" id="WP_067973665.1">
    <property type="nucleotide sequence ID" value="NZ_CAJHKM010000005.1"/>
</dbReference>
<organism evidence="3 4">
    <name type="scientific">Aerococcus sanguinicola</name>
    <dbReference type="NCBI Taxonomy" id="119206"/>
    <lineage>
        <taxon>Bacteria</taxon>
        <taxon>Bacillati</taxon>
        <taxon>Bacillota</taxon>
        <taxon>Bacilli</taxon>
        <taxon>Lactobacillales</taxon>
        <taxon>Aerococcaceae</taxon>
        <taxon>Aerococcus</taxon>
    </lineage>
</organism>
<dbReference type="Proteomes" id="UP000069912">
    <property type="component" value="Chromosome"/>
</dbReference>
<evidence type="ECO:0000313" key="3">
    <source>
        <dbReference type="EMBL" id="AMB94011.1"/>
    </source>
</evidence>
<dbReference type="InterPro" id="IPR050155">
    <property type="entry name" value="HAD-like_hydrolase_sf"/>
</dbReference>
<comment type="catalytic activity">
    <reaction evidence="2">
        <text>phosphonoacetaldehyde + H2O = acetaldehyde + phosphate + H(+)</text>
        <dbReference type="Rhea" id="RHEA:18905"/>
        <dbReference type="ChEBI" id="CHEBI:15343"/>
        <dbReference type="ChEBI" id="CHEBI:15377"/>
        <dbReference type="ChEBI" id="CHEBI:15378"/>
        <dbReference type="ChEBI" id="CHEBI:43474"/>
        <dbReference type="ChEBI" id="CHEBI:58383"/>
        <dbReference type="EC" id="3.11.1.1"/>
    </reaction>
</comment>
<comment type="function">
    <text evidence="2">Involved in phosphonate degradation.</text>
</comment>
<evidence type="ECO:0000256" key="1">
    <source>
        <dbReference type="ARBA" id="ARBA00023270"/>
    </source>
</evidence>
<proteinExistence type="inferred from homology"/>
<protein>
    <recommendedName>
        <fullName evidence="2">Phosphonoacetaldehyde hydrolase</fullName>
        <shortName evidence="2">Phosphonatase</shortName>
        <ecNumber evidence="2">3.11.1.1</ecNumber>
    </recommendedName>
    <alternativeName>
        <fullName evidence="2">Phosphonoacetaldehyde phosphonohydrolase</fullName>
    </alternativeName>
</protein>
<dbReference type="EC" id="3.11.1.1" evidence="2"/>
<feature type="binding site" evidence="2">
    <location>
        <position position="187"/>
    </location>
    <ligand>
        <name>Mg(2+)</name>
        <dbReference type="ChEBI" id="CHEBI:18420"/>
    </ligand>
</feature>
<dbReference type="GO" id="GO:0006281">
    <property type="term" value="P:DNA repair"/>
    <property type="evidence" value="ECO:0007669"/>
    <property type="project" value="TreeGrafter"/>
</dbReference>
<dbReference type="PANTHER" id="PTHR43434:SF19">
    <property type="entry name" value="PHOSPHONOACETALDEHYDE HYDROLASE"/>
    <property type="match status" value="1"/>
</dbReference>
<keyword evidence="1 2" id="KW-0704">Schiff base</keyword>
<evidence type="ECO:0000256" key="2">
    <source>
        <dbReference type="HAMAP-Rule" id="MF_01375"/>
    </source>
</evidence>
<dbReference type="GO" id="GO:0050194">
    <property type="term" value="F:phosphonoacetaldehyde hydrolase activity"/>
    <property type="evidence" value="ECO:0007669"/>
    <property type="project" value="UniProtKB-UniRule"/>
</dbReference>
<evidence type="ECO:0000313" key="4">
    <source>
        <dbReference type="Proteomes" id="UP000069912"/>
    </source>
</evidence>